<name>A0ABN7W4D5_GIGMA</name>
<proteinExistence type="predicted"/>
<keyword evidence="1" id="KW-0175">Coiled coil</keyword>
<dbReference type="Proteomes" id="UP000789901">
    <property type="component" value="Unassembled WGS sequence"/>
</dbReference>
<dbReference type="EMBL" id="CAJVQB010030919">
    <property type="protein sequence ID" value="CAG8816211.1"/>
    <property type="molecule type" value="Genomic_DNA"/>
</dbReference>
<protein>
    <submittedName>
        <fullName evidence="3">34450_t:CDS:1</fullName>
    </submittedName>
</protein>
<keyword evidence="4" id="KW-1185">Reference proteome</keyword>
<evidence type="ECO:0000256" key="1">
    <source>
        <dbReference type="SAM" id="Coils"/>
    </source>
</evidence>
<feature type="compositionally biased region" description="Basic residues" evidence="2">
    <location>
        <begin position="1"/>
        <end position="21"/>
    </location>
</feature>
<gene>
    <name evidence="3" type="ORF">GMARGA_LOCUS26478</name>
</gene>
<evidence type="ECO:0000313" key="4">
    <source>
        <dbReference type="Proteomes" id="UP000789901"/>
    </source>
</evidence>
<accession>A0ABN7W4D5</accession>
<reference evidence="3 4" key="1">
    <citation type="submission" date="2021-06" db="EMBL/GenBank/DDBJ databases">
        <authorList>
            <person name="Kallberg Y."/>
            <person name="Tangrot J."/>
            <person name="Rosling A."/>
        </authorList>
    </citation>
    <scope>NUCLEOTIDE SEQUENCE [LARGE SCALE GENOMIC DNA]</scope>
    <source>
        <strain evidence="3 4">120-4 pot B 10/14</strain>
    </source>
</reference>
<feature type="coiled-coil region" evidence="1">
    <location>
        <begin position="118"/>
        <end position="166"/>
    </location>
</feature>
<evidence type="ECO:0000256" key="2">
    <source>
        <dbReference type="SAM" id="MobiDB-lite"/>
    </source>
</evidence>
<evidence type="ECO:0000313" key="3">
    <source>
        <dbReference type="EMBL" id="CAG8816211.1"/>
    </source>
</evidence>
<sequence>MLNKKRNAHLKKARQAKKLKYSKNELKEKPNFQKSSIATNNNDIELELISEQDFNKSSKTEFKLRQELHLKIDSISQDQLSRASYMLNNMIYTKGKYQGELISEYYQKKALKLLDNSLNKHESDIISSIQKIKDLENKNRKLQKELEELKKQIKSFKITISSKEKAKTQQISKIRSAIQKAKKVTPESFKKSAKKLFKSNNKEYSVQFLQMATEISNLGHTSLRSTVTCTKKFYEFITGEDPEKWINTNTLSRWNKEIATIQLNSNKPKLDNISNYKMKNLPPGYRAHEMPDTILTWIKYLKDAQENITELFEEELEEANSCLDFEEYQKFYKSLESGLKNAYQGFCKWMTPWTHLPLLVCALGGSNGSLFASAFLKVYTNIKLQESQSDIELNYIEILKAKLILAAPNQKTKPVTISQIKEIRKNLEDKKQSNYVDKNVEKENTGTQAANSFLNFLLNKNEY</sequence>
<organism evidence="3 4">
    <name type="scientific">Gigaspora margarita</name>
    <dbReference type="NCBI Taxonomy" id="4874"/>
    <lineage>
        <taxon>Eukaryota</taxon>
        <taxon>Fungi</taxon>
        <taxon>Fungi incertae sedis</taxon>
        <taxon>Mucoromycota</taxon>
        <taxon>Glomeromycotina</taxon>
        <taxon>Glomeromycetes</taxon>
        <taxon>Diversisporales</taxon>
        <taxon>Gigasporaceae</taxon>
        <taxon>Gigaspora</taxon>
    </lineage>
</organism>
<comment type="caution">
    <text evidence="3">The sequence shown here is derived from an EMBL/GenBank/DDBJ whole genome shotgun (WGS) entry which is preliminary data.</text>
</comment>
<feature type="region of interest" description="Disordered" evidence="2">
    <location>
        <begin position="1"/>
        <end position="25"/>
    </location>
</feature>